<comment type="subcellular location">
    <subcellularLocation>
        <location evidence="1">Periplasm</location>
    </subcellularLocation>
</comment>
<feature type="chain" id="PRO_5041256081" evidence="5">
    <location>
        <begin position="26"/>
        <end position="511"/>
    </location>
</feature>
<dbReference type="Proteomes" id="UP001165679">
    <property type="component" value="Unassembled WGS sequence"/>
</dbReference>
<keyword evidence="4 5" id="KW-0732">Signal</keyword>
<feature type="signal peptide" evidence="5">
    <location>
        <begin position="1"/>
        <end position="25"/>
    </location>
</feature>
<evidence type="ECO:0000256" key="4">
    <source>
        <dbReference type="ARBA" id="ARBA00022729"/>
    </source>
</evidence>
<sequence>MPPIRGRIVLAAMAVIAALASPAAAQGDKPQYGGTLTVAFSSDTKTLDPTFSINFSERQPLYLIYNTLLALKPDFSVAPELAERWEILDNGQRVVLHLRKGVKFHDGTDFNAAAVKFNLDRRMDEKLNSPQRGQLKDIIDSVEVTDPYTATLKLKGASPSLLGMLAQREGFMVSPAAAEKYGKDLATNPVGTGPFIFKEWVPGNRLVVEKNPAYWEKGKPYLDRIVFSEITTTAVAIQRLLTGEADYASALSPIDVRQIENRKGIRLDPSAVGRWYALQWQVDKPPFNNLKLRQAIAHSIDRKRIVDIVMSGRAAISNGPTPAALWWADPALKPYDYDPAKAKALLAEAGHPNGIELSLATPQIALLQQVNQLVQEQLKPAGIAVKLDPVAQSDWYPRVVQLAINFTPMRWSHRPDPDGLMTLLFHSKGAGNSTRYSNPEVDSLIDRARAVTDQGERQKLYRKAQEIIMQDLPYVPLFFSLEFAAMRDDVKNHVWVADEIPRLRDLWKAKP</sequence>
<keyword evidence="3" id="KW-0813">Transport</keyword>
<dbReference type="InterPro" id="IPR039424">
    <property type="entry name" value="SBP_5"/>
</dbReference>
<name>A0AA42CDE0_9PROT</name>
<dbReference type="Gene3D" id="3.10.105.10">
    <property type="entry name" value="Dipeptide-binding Protein, Domain 3"/>
    <property type="match status" value="1"/>
</dbReference>
<dbReference type="GO" id="GO:0030288">
    <property type="term" value="C:outer membrane-bounded periplasmic space"/>
    <property type="evidence" value="ECO:0007669"/>
    <property type="project" value="UniProtKB-ARBA"/>
</dbReference>
<dbReference type="GO" id="GO:1904680">
    <property type="term" value="F:peptide transmembrane transporter activity"/>
    <property type="evidence" value="ECO:0007669"/>
    <property type="project" value="TreeGrafter"/>
</dbReference>
<reference evidence="7" key="1">
    <citation type="submission" date="2022-09" db="EMBL/GenBank/DDBJ databases">
        <title>Rhodovastum sp. nov. RN2-1 isolated from soil in Seongnam, South Korea.</title>
        <authorList>
            <person name="Le N.T."/>
        </authorList>
    </citation>
    <scope>NUCLEOTIDE SEQUENCE</scope>
    <source>
        <strain evidence="7">RN2-1</strain>
    </source>
</reference>
<evidence type="ECO:0000256" key="5">
    <source>
        <dbReference type="SAM" id="SignalP"/>
    </source>
</evidence>
<dbReference type="AlphaFoldDB" id="A0AA42CDE0"/>
<gene>
    <name evidence="7" type="ORF">OL599_09095</name>
</gene>
<dbReference type="Pfam" id="PF00496">
    <property type="entry name" value="SBP_bac_5"/>
    <property type="match status" value="1"/>
</dbReference>
<evidence type="ECO:0000259" key="6">
    <source>
        <dbReference type="Pfam" id="PF00496"/>
    </source>
</evidence>
<proteinExistence type="inferred from homology"/>
<dbReference type="GO" id="GO:0043190">
    <property type="term" value="C:ATP-binding cassette (ABC) transporter complex"/>
    <property type="evidence" value="ECO:0007669"/>
    <property type="project" value="InterPro"/>
</dbReference>
<accession>A0AA42CDE0</accession>
<dbReference type="InterPro" id="IPR030678">
    <property type="entry name" value="Peptide/Ni-bd"/>
</dbReference>
<dbReference type="Gene3D" id="3.90.76.10">
    <property type="entry name" value="Dipeptide-binding Protein, Domain 1"/>
    <property type="match status" value="1"/>
</dbReference>
<protein>
    <submittedName>
        <fullName evidence="7">ABC transporter substrate-binding protein</fullName>
    </submittedName>
</protein>
<comment type="similarity">
    <text evidence="2">Belongs to the bacterial solute-binding protein 5 family.</text>
</comment>
<feature type="domain" description="Solute-binding protein family 5" evidence="6">
    <location>
        <begin position="77"/>
        <end position="431"/>
    </location>
</feature>
<dbReference type="PANTHER" id="PTHR30290:SF9">
    <property type="entry name" value="OLIGOPEPTIDE-BINDING PROTEIN APPA"/>
    <property type="match status" value="1"/>
</dbReference>
<dbReference type="EMBL" id="JAPDNT010000005">
    <property type="protein sequence ID" value="MCW3474738.1"/>
    <property type="molecule type" value="Genomic_DNA"/>
</dbReference>
<evidence type="ECO:0000256" key="3">
    <source>
        <dbReference type="ARBA" id="ARBA00022448"/>
    </source>
</evidence>
<dbReference type="InterPro" id="IPR000914">
    <property type="entry name" value="SBP_5_dom"/>
</dbReference>
<dbReference type="GO" id="GO:0015833">
    <property type="term" value="P:peptide transport"/>
    <property type="evidence" value="ECO:0007669"/>
    <property type="project" value="TreeGrafter"/>
</dbReference>
<dbReference type="Gene3D" id="3.40.190.10">
    <property type="entry name" value="Periplasmic binding protein-like II"/>
    <property type="match status" value="1"/>
</dbReference>
<dbReference type="PANTHER" id="PTHR30290">
    <property type="entry name" value="PERIPLASMIC BINDING COMPONENT OF ABC TRANSPORTER"/>
    <property type="match status" value="1"/>
</dbReference>
<evidence type="ECO:0000313" key="8">
    <source>
        <dbReference type="Proteomes" id="UP001165679"/>
    </source>
</evidence>
<dbReference type="SUPFAM" id="SSF53850">
    <property type="entry name" value="Periplasmic binding protein-like II"/>
    <property type="match status" value="1"/>
</dbReference>
<organism evidence="7 8">
    <name type="scientific">Limobrevibacterium gyesilva</name>
    <dbReference type="NCBI Taxonomy" id="2991712"/>
    <lineage>
        <taxon>Bacteria</taxon>
        <taxon>Pseudomonadati</taxon>
        <taxon>Pseudomonadota</taxon>
        <taxon>Alphaproteobacteria</taxon>
        <taxon>Acetobacterales</taxon>
        <taxon>Acetobacteraceae</taxon>
        <taxon>Limobrevibacterium</taxon>
    </lineage>
</organism>
<keyword evidence="8" id="KW-1185">Reference proteome</keyword>
<reference evidence="7" key="2">
    <citation type="submission" date="2022-10" db="EMBL/GenBank/DDBJ databases">
        <authorList>
            <person name="Trinh H.N."/>
        </authorList>
    </citation>
    <scope>NUCLEOTIDE SEQUENCE</scope>
    <source>
        <strain evidence="7">RN2-1</strain>
    </source>
</reference>
<evidence type="ECO:0000256" key="1">
    <source>
        <dbReference type="ARBA" id="ARBA00004418"/>
    </source>
</evidence>
<dbReference type="PIRSF" id="PIRSF002741">
    <property type="entry name" value="MppA"/>
    <property type="match status" value="1"/>
</dbReference>
<evidence type="ECO:0000313" key="7">
    <source>
        <dbReference type="EMBL" id="MCW3474738.1"/>
    </source>
</evidence>
<evidence type="ECO:0000256" key="2">
    <source>
        <dbReference type="ARBA" id="ARBA00005695"/>
    </source>
</evidence>
<comment type="caution">
    <text evidence="7">The sequence shown here is derived from an EMBL/GenBank/DDBJ whole genome shotgun (WGS) entry which is preliminary data.</text>
</comment>